<reference evidence="1" key="1">
    <citation type="submission" date="2020-05" db="EMBL/GenBank/DDBJ databases">
        <authorList>
            <person name="Chiriac C."/>
            <person name="Salcher M."/>
            <person name="Ghai R."/>
            <person name="Kavagutti S V."/>
        </authorList>
    </citation>
    <scope>NUCLEOTIDE SEQUENCE</scope>
</reference>
<dbReference type="InterPro" id="IPR031875">
    <property type="entry name" value="RecA_dep_nuc"/>
</dbReference>
<organism evidence="1">
    <name type="scientific">uncultured Caudovirales phage</name>
    <dbReference type="NCBI Taxonomy" id="2100421"/>
    <lineage>
        <taxon>Viruses</taxon>
        <taxon>Duplodnaviria</taxon>
        <taxon>Heunggongvirae</taxon>
        <taxon>Uroviricota</taxon>
        <taxon>Caudoviricetes</taxon>
        <taxon>Peduoviridae</taxon>
        <taxon>Maltschvirus</taxon>
        <taxon>Maltschvirus maltsch</taxon>
    </lineage>
</organism>
<evidence type="ECO:0000313" key="1">
    <source>
        <dbReference type="EMBL" id="CAB4242118.1"/>
    </source>
</evidence>
<gene>
    <name evidence="1" type="ORF">UFOVP91_47</name>
</gene>
<protein>
    <submittedName>
        <fullName evidence="1">Recombination enhancement, RecA-dependent nuclease</fullName>
    </submittedName>
</protein>
<dbReference type="Gene3D" id="3.30.40.190">
    <property type="match status" value="1"/>
</dbReference>
<dbReference type="EMBL" id="LR797827">
    <property type="protein sequence ID" value="CAB4242118.1"/>
    <property type="molecule type" value="Genomic_DNA"/>
</dbReference>
<name>A0A6J5TCU8_9CAUD</name>
<dbReference type="Pfam" id="PF16786">
    <property type="entry name" value="RecA_dep_nuc"/>
    <property type="match status" value="1"/>
</dbReference>
<proteinExistence type="predicted"/>
<sequence>MEFNLVTKIEKAHYSKLSQLGCIVCLREGFGYSPPHIHHIRTGQGMAQRADYLDAIPLCPNHHQNGGYGVALHAGQGKFESRFGTEIELLKHTKRLIGIES</sequence>
<accession>A0A6J5TCU8</accession>